<reference evidence="3" key="1">
    <citation type="submission" date="2019-06" db="EMBL/GenBank/DDBJ databases">
        <title>Alistipes onderdonkii subsp. vulgaris subsp. nov., Alistipes dispar sp. nov. and Alistipes communis sp. nov., isolated from human faeces, and creation of Alistipes onderdonkii subsp. onderdonkii subsp. nov.</title>
        <authorList>
            <person name="Sakamoto M."/>
            <person name="Ikeyama N."/>
            <person name="Ogata Y."/>
            <person name="Suda W."/>
            <person name="Iino T."/>
            <person name="Hattori M."/>
            <person name="Ohkuma M."/>
        </authorList>
    </citation>
    <scope>NUCLEOTIDE SEQUENCE [LARGE SCALE GENOMIC DNA]</scope>
    <source>
        <strain evidence="3">5CPEGH6</strain>
    </source>
</reference>
<keyword evidence="2" id="KW-0489">Methyltransferase</keyword>
<dbReference type="Pfam" id="PF05050">
    <property type="entry name" value="Methyltransf_21"/>
    <property type="match status" value="1"/>
</dbReference>
<dbReference type="AlphaFoldDB" id="A0A4Y1X0R6"/>
<feature type="domain" description="Methyltransferase FkbM" evidence="1">
    <location>
        <begin position="59"/>
        <end position="216"/>
    </location>
</feature>
<dbReference type="PANTHER" id="PTHR34203">
    <property type="entry name" value="METHYLTRANSFERASE, FKBM FAMILY PROTEIN"/>
    <property type="match status" value="1"/>
</dbReference>
<dbReference type="OrthoDB" id="9812600at2"/>
<dbReference type="Gene3D" id="3.40.50.150">
    <property type="entry name" value="Vaccinia Virus protein VP39"/>
    <property type="match status" value="1"/>
</dbReference>
<protein>
    <submittedName>
        <fullName evidence="2">Putative methyltransferase</fullName>
    </submittedName>
</protein>
<dbReference type="RefSeq" id="WP_141428531.1">
    <property type="nucleotide sequence ID" value="NZ_AP019736.1"/>
</dbReference>
<dbReference type="InterPro" id="IPR052514">
    <property type="entry name" value="SAM-dependent_MTase"/>
</dbReference>
<dbReference type="GO" id="GO:0008168">
    <property type="term" value="F:methyltransferase activity"/>
    <property type="evidence" value="ECO:0007669"/>
    <property type="project" value="UniProtKB-KW"/>
</dbReference>
<accession>A0A4Y1X0R6</accession>
<name>A0A4Y1X0R6_9BACT</name>
<organism evidence="2 3">
    <name type="scientific">Alistipes dispar</name>
    <dbReference type="NCBI Taxonomy" id="2585119"/>
    <lineage>
        <taxon>Bacteria</taxon>
        <taxon>Pseudomonadati</taxon>
        <taxon>Bacteroidota</taxon>
        <taxon>Bacteroidia</taxon>
        <taxon>Bacteroidales</taxon>
        <taxon>Rikenellaceae</taxon>
        <taxon>Alistipes</taxon>
    </lineage>
</organism>
<dbReference type="NCBIfam" id="TIGR01444">
    <property type="entry name" value="fkbM_fam"/>
    <property type="match status" value="1"/>
</dbReference>
<evidence type="ECO:0000313" key="3">
    <source>
        <dbReference type="Proteomes" id="UP000319374"/>
    </source>
</evidence>
<sequence>MKKTLHRILYRTLPLEGYLRAVSRLFFLWQRLGLGRRAPETEYVYHLPQLVRAGDTCIDIGANLGYYARTISRLAGPAGRVYAVEPVAPIRKVLSRNLRRCGNTEILPFALGAAAGPVRMGNDSARENGYFGTGRNFVNEGGGRSDVEFTAEMRRGSELFARLPRLDFIKCDIEGYEAVVMEEMRPLLERFRPTVLIETGGENRPRIVRLFTRLGYAGYTLDRGREIPLSPGSTKDIIFRPGAERPEDR</sequence>
<proteinExistence type="predicted"/>
<keyword evidence="3" id="KW-1185">Reference proteome</keyword>
<dbReference type="InterPro" id="IPR029063">
    <property type="entry name" value="SAM-dependent_MTases_sf"/>
</dbReference>
<dbReference type="EMBL" id="AP019736">
    <property type="protein sequence ID" value="BBL06740.1"/>
    <property type="molecule type" value="Genomic_DNA"/>
</dbReference>
<dbReference type="InterPro" id="IPR006342">
    <property type="entry name" value="FkbM_mtfrase"/>
</dbReference>
<dbReference type="Proteomes" id="UP000319374">
    <property type="component" value="Chromosome"/>
</dbReference>
<gene>
    <name evidence="2" type="ORF">A5CPEGH6_13780</name>
</gene>
<dbReference type="GO" id="GO:0032259">
    <property type="term" value="P:methylation"/>
    <property type="evidence" value="ECO:0007669"/>
    <property type="project" value="UniProtKB-KW"/>
</dbReference>
<keyword evidence="2" id="KW-0808">Transferase</keyword>
<evidence type="ECO:0000313" key="2">
    <source>
        <dbReference type="EMBL" id="BBL06740.1"/>
    </source>
</evidence>
<dbReference type="GeneID" id="98673355"/>
<evidence type="ECO:0000259" key="1">
    <source>
        <dbReference type="Pfam" id="PF05050"/>
    </source>
</evidence>
<dbReference type="KEGG" id="ada:A5CPEGH6_13780"/>
<dbReference type="PANTHER" id="PTHR34203:SF15">
    <property type="entry name" value="SLL1173 PROTEIN"/>
    <property type="match status" value="1"/>
</dbReference>
<dbReference type="SUPFAM" id="SSF53335">
    <property type="entry name" value="S-adenosyl-L-methionine-dependent methyltransferases"/>
    <property type="match status" value="1"/>
</dbReference>